<dbReference type="AlphaFoldDB" id="A0A091DZN7"/>
<evidence type="ECO:0000256" key="1">
    <source>
        <dbReference type="SAM" id="MobiDB-lite"/>
    </source>
</evidence>
<dbReference type="GO" id="GO:0005125">
    <property type="term" value="F:cytokine activity"/>
    <property type="evidence" value="ECO:0007669"/>
    <property type="project" value="InterPro"/>
</dbReference>
<evidence type="ECO:0000313" key="3">
    <source>
        <dbReference type="Proteomes" id="UP000028990"/>
    </source>
</evidence>
<evidence type="ECO:0000313" key="2">
    <source>
        <dbReference type="EMBL" id="KFO35735.1"/>
    </source>
</evidence>
<protein>
    <submittedName>
        <fullName evidence="2">Secreted and transmembrane protein 1</fullName>
    </submittedName>
</protein>
<dbReference type="Proteomes" id="UP000028990">
    <property type="component" value="Unassembled WGS sequence"/>
</dbReference>
<dbReference type="GO" id="GO:0016020">
    <property type="term" value="C:membrane"/>
    <property type="evidence" value="ECO:0007669"/>
    <property type="project" value="TreeGrafter"/>
</dbReference>
<dbReference type="EMBL" id="KN121670">
    <property type="protein sequence ID" value="KFO35735.1"/>
    <property type="molecule type" value="Genomic_DNA"/>
</dbReference>
<name>A0A091DZN7_FUKDA</name>
<accession>A0A091DZN7</accession>
<gene>
    <name evidence="2" type="ORF">H920_02964</name>
</gene>
<proteinExistence type="predicted"/>
<dbReference type="InterPro" id="IPR033231">
    <property type="entry name" value="SECTM1"/>
</dbReference>
<organism evidence="2 3">
    <name type="scientific">Fukomys damarensis</name>
    <name type="common">Damaraland mole rat</name>
    <name type="synonym">Cryptomys damarensis</name>
    <dbReference type="NCBI Taxonomy" id="885580"/>
    <lineage>
        <taxon>Eukaryota</taxon>
        <taxon>Metazoa</taxon>
        <taxon>Chordata</taxon>
        <taxon>Craniata</taxon>
        <taxon>Vertebrata</taxon>
        <taxon>Euteleostomi</taxon>
        <taxon>Mammalia</taxon>
        <taxon>Eutheria</taxon>
        <taxon>Euarchontoglires</taxon>
        <taxon>Glires</taxon>
        <taxon>Rodentia</taxon>
        <taxon>Hystricomorpha</taxon>
        <taxon>Bathyergidae</taxon>
        <taxon>Fukomys</taxon>
    </lineage>
</organism>
<dbReference type="GO" id="GO:0006955">
    <property type="term" value="P:immune response"/>
    <property type="evidence" value="ECO:0007669"/>
    <property type="project" value="InterPro"/>
</dbReference>
<dbReference type="PANTHER" id="PTHR15123">
    <property type="entry name" value="SECRETED AND TRANSMEMBRANE PROTEIN 1"/>
    <property type="match status" value="1"/>
</dbReference>
<reference evidence="2 3" key="1">
    <citation type="submission" date="2013-11" db="EMBL/GenBank/DDBJ databases">
        <title>The Damaraland mole rat (Fukomys damarensis) genome and evolution of African mole rats.</title>
        <authorList>
            <person name="Gladyshev V.N."/>
            <person name="Fang X."/>
        </authorList>
    </citation>
    <scope>NUCLEOTIDE SEQUENCE [LARGE SCALE GENOMIC DNA]</scope>
    <source>
        <tissue evidence="2">Liver</tissue>
    </source>
</reference>
<feature type="region of interest" description="Disordered" evidence="1">
    <location>
        <begin position="1"/>
        <end position="60"/>
    </location>
</feature>
<keyword evidence="2" id="KW-0472">Membrane</keyword>
<dbReference type="eggNOG" id="ENOG502TM1B">
    <property type="taxonomic scope" value="Eukaryota"/>
</dbReference>
<keyword evidence="2" id="KW-0812">Transmembrane</keyword>
<keyword evidence="3" id="KW-1185">Reference proteome</keyword>
<dbReference type="PANTHER" id="PTHR15123:SF5">
    <property type="entry name" value="SECRETED AND TRANSMEMBRANE PROTEIN 1"/>
    <property type="match status" value="1"/>
</dbReference>
<sequence length="258" mass="27914">MLQGAGEEVAQRGSEVAPPDSQATSPHWLEELRGSQTRSLGLQDRGPKCQPAAMGTSPSAPPRLVFRVLGAFLLLAPSLRAQHTRWDNPTCTEGVVSVPRGGRAVMACNSSNAFTHIHILLSAHGETRLIFTEQTPGSFSRQGWQLQVRGGQAQLVIQAAQDAHAGQYRWHLRGLQRYNRVTVLNVSEPQDQEEEPGAALSESSWGVSPLLPDEIRTLSYSAADVSPQRNAEEGNGQSLQLTSLLGLLQVCARVLRAS</sequence>